<dbReference type="EMBL" id="JACYTO010000002">
    <property type="protein sequence ID" value="MBD8504557.1"/>
    <property type="molecule type" value="Genomic_DNA"/>
</dbReference>
<feature type="transmembrane region" description="Helical" evidence="8">
    <location>
        <begin position="196"/>
        <end position="223"/>
    </location>
</feature>
<name>A0ABR9BDV4_9RHOO</name>
<dbReference type="EC" id="3.4.22.-" evidence="10"/>
<keyword evidence="11" id="KW-1185">Reference proteome</keyword>
<evidence type="ECO:0000313" key="11">
    <source>
        <dbReference type="Proteomes" id="UP000603602"/>
    </source>
</evidence>
<gene>
    <name evidence="10" type="primary">xrtA</name>
    <name evidence="10" type="ORF">IFO67_16830</name>
</gene>
<keyword evidence="3" id="KW-0645">Protease</keyword>
<feature type="transmembrane region" description="Helical" evidence="8">
    <location>
        <begin position="85"/>
        <end position="102"/>
    </location>
</feature>
<evidence type="ECO:0000256" key="8">
    <source>
        <dbReference type="SAM" id="Phobius"/>
    </source>
</evidence>
<evidence type="ECO:0000256" key="5">
    <source>
        <dbReference type="ARBA" id="ARBA00022801"/>
    </source>
</evidence>
<reference evidence="11" key="1">
    <citation type="submission" date="2023-07" db="EMBL/GenBank/DDBJ databases">
        <title>Thauera sp. CAU 1555 isolated from sand of Yaerae Beach.</title>
        <authorList>
            <person name="Kim W."/>
        </authorList>
    </citation>
    <scope>NUCLEOTIDE SEQUENCE [LARGE SCALE GENOMIC DNA]</scope>
    <source>
        <strain evidence="11">CAU 1555</strain>
    </source>
</reference>
<evidence type="ECO:0000256" key="3">
    <source>
        <dbReference type="ARBA" id="ARBA00022670"/>
    </source>
</evidence>
<dbReference type="Proteomes" id="UP000603602">
    <property type="component" value="Unassembled WGS sequence"/>
</dbReference>
<evidence type="ECO:0000256" key="6">
    <source>
        <dbReference type="ARBA" id="ARBA00022989"/>
    </source>
</evidence>
<dbReference type="InterPro" id="IPR014263">
    <property type="entry name" value="Methanolan_biosynth_EpsI"/>
</dbReference>
<evidence type="ECO:0000256" key="2">
    <source>
        <dbReference type="ARBA" id="ARBA00022475"/>
    </source>
</evidence>
<dbReference type="NCBIfam" id="TIGR02602">
    <property type="entry name" value="8TM_EpsH"/>
    <property type="match status" value="1"/>
</dbReference>
<feature type="transmembrane region" description="Helical" evidence="8">
    <location>
        <begin position="30"/>
        <end position="46"/>
    </location>
</feature>
<dbReference type="InterPro" id="IPR013426">
    <property type="entry name" value="EpsH-like"/>
</dbReference>
<comment type="caution">
    <text evidence="10">The sequence shown here is derived from an EMBL/GenBank/DDBJ whole genome shotgun (WGS) entry which is preliminary data.</text>
</comment>
<keyword evidence="7 8" id="KW-0472">Membrane</keyword>
<evidence type="ECO:0000256" key="4">
    <source>
        <dbReference type="ARBA" id="ARBA00022692"/>
    </source>
</evidence>
<keyword evidence="5 10" id="KW-0378">Hydrolase</keyword>
<evidence type="ECO:0000256" key="7">
    <source>
        <dbReference type="ARBA" id="ARBA00023136"/>
    </source>
</evidence>
<dbReference type="NCBIfam" id="TIGR03109">
    <property type="entry name" value="exosort_XrtA"/>
    <property type="match status" value="1"/>
</dbReference>
<feature type="domain" description="Methanolan biosynthesis EpsI" evidence="9">
    <location>
        <begin position="286"/>
        <end position="485"/>
    </location>
</feature>
<proteinExistence type="predicted"/>
<dbReference type="InterPro" id="IPR026392">
    <property type="entry name" value="Exo/Archaeosortase_dom"/>
</dbReference>
<feature type="transmembrane region" description="Helical" evidence="8">
    <location>
        <begin position="109"/>
        <end position="130"/>
    </location>
</feature>
<sequence>MALAGAFAWLLAWYWPTAQGIAAIWWRSETFAHGLVVLPICAWLVWRRRDRLARPQPTAWAALPVALAGLAWLLARMVSVNALEHLAFVAMLVGALAGMLGWRLSRVLAFPLLFLFFGAPVGEFLMPALMQHTATFTVGALRLSGVPVFQEGLHFIVPNGRWSVVEACSGIRYLIASLMVGTLYAYLNYRSLHRRLLFVAVAAVVPIVANWVRAYLIVMLGYLTDNRVAAGVDHLVYGWLFFGVVILLMFAIGARWREDGEPEPAQPAAVAPAGTAAVRWWPVLALAAVTAAWPVLLARFDAPVAAFEVALAMRAEVPGWTPDDSADPGFRPHFLGARGEFRRSWRRGDEVVTLQVHYYAAQHPGRELVMWGNRLVGGERPGWALLEEQRDELPVAADGSPVTVRRAVVGSQDGYRRLAAWSWYWMDERVVTSDIRAKALKALDRLAGRADDAAHVALLVPLGYDEARARASAEDFARAAGPALQTMLRQATEVAR</sequence>
<dbReference type="GO" id="GO:0016787">
    <property type="term" value="F:hydrolase activity"/>
    <property type="evidence" value="ECO:0007669"/>
    <property type="project" value="UniProtKB-KW"/>
</dbReference>
<dbReference type="NCBIfam" id="TIGR02914">
    <property type="entry name" value="EpsI_fam"/>
    <property type="match status" value="1"/>
</dbReference>
<dbReference type="Pfam" id="PF11984">
    <property type="entry name" value="DUF3485"/>
    <property type="match status" value="1"/>
</dbReference>
<dbReference type="Pfam" id="PF09721">
    <property type="entry name" value="Exosortase_EpsH"/>
    <property type="match status" value="1"/>
</dbReference>
<dbReference type="InterPro" id="IPR017540">
    <property type="entry name" value="Exosortase-1"/>
</dbReference>
<evidence type="ECO:0000259" key="9">
    <source>
        <dbReference type="Pfam" id="PF11984"/>
    </source>
</evidence>
<keyword evidence="6 8" id="KW-1133">Transmembrane helix</keyword>
<organism evidence="10 11">
    <name type="scientific">Thauera sedimentorum</name>
    <dbReference type="NCBI Taxonomy" id="2767595"/>
    <lineage>
        <taxon>Bacteria</taxon>
        <taxon>Pseudomonadati</taxon>
        <taxon>Pseudomonadota</taxon>
        <taxon>Betaproteobacteria</taxon>
        <taxon>Rhodocyclales</taxon>
        <taxon>Zoogloeaceae</taxon>
        <taxon>Thauera</taxon>
    </lineage>
</organism>
<comment type="subcellular location">
    <subcellularLocation>
        <location evidence="1">Cell membrane</location>
        <topology evidence="1">Multi-pass membrane protein</topology>
    </subcellularLocation>
</comment>
<protein>
    <submittedName>
        <fullName evidence="10">Exosortase A</fullName>
        <ecNumber evidence="10">3.4.22.-</ecNumber>
    </submittedName>
</protein>
<dbReference type="NCBIfam" id="TIGR04178">
    <property type="entry name" value="exo_archaeo"/>
    <property type="match status" value="1"/>
</dbReference>
<keyword evidence="4 8" id="KW-0812">Transmembrane</keyword>
<keyword evidence="2" id="KW-1003">Cell membrane</keyword>
<feature type="transmembrane region" description="Helical" evidence="8">
    <location>
        <begin position="235"/>
        <end position="254"/>
    </location>
</feature>
<evidence type="ECO:0000313" key="10">
    <source>
        <dbReference type="EMBL" id="MBD8504557.1"/>
    </source>
</evidence>
<feature type="transmembrane region" description="Helical" evidence="8">
    <location>
        <begin position="58"/>
        <end position="79"/>
    </location>
</feature>
<dbReference type="InterPro" id="IPR019127">
    <property type="entry name" value="Exosortase"/>
</dbReference>
<feature type="transmembrane region" description="Helical" evidence="8">
    <location>
        <begin position="171"/>
        <end position="189"/>
    </location>
</feature>
<accession>A0ABR9BDV4</accession>
<evidence type="ECO:0000256" key="1">
    <source>
        <dbReference type="ARBA" id="ARBA00004651"/>
    </source>
</evidence>